<evidence type="ECO:0000313" key="3">
    <source>
        <dbReference type="Proteomes" id="UP000509346"/>
    </source>
</evidence>
<evidence type="ECO:0000313" key="2">
    <source>
        <dbReference type="EMBL" id="QLH84918.1"/>
    </source>
</evidence>
<dbReference type="Gene3D" id="3.90.1210.10">
    <property type="entry name" value="Antifreeze-like/N-acetylneuraminic acid synthase C-terminal domain"/>
    <property type="match status" value="1"/>
</dbReference>
<dbReference type="InterPro" id="IPR057736">
    <property type="entry name" value="SAF_PseI/NeuA/NeuB"/>
</dbReference>
<dbReference type="SUPFAM" id="SSF51569">
    <property type="entry name" value="Aldolase"/>
    <property type="match status" value="1"/>
</dbReference>
<feature type="domain" description="AFP-like" evidence="1">
    <location>
        <begin position="276"/>
        <end position="334"/>
    </location>
</feature>
<dbReference type="CDD" id="cd11615">
    <property type="entry name" value="SAF_NeuB_like"/>
    <property type="match status" value="1"/>
</dbReference>
<organism evidence="2 3">
    <name type="scientific">Halosimplex pelagicum</name>
    <dbReference type="NCBI Taxonomy" id="869886"/>
    <lineage>
        <taxon>Archaea</taxon>
        <taxon>Methanobacteriati</taxon>
        <taxon>Methanobacteriota</taxon>
        <taxon>Stenosarchaea group</taxon>
        <taxon>Halobacteria</taxon>
        <taxon>Halobacteriales</taxon>
        <taxon>Haloarculaceae</taxon>
        <taxon>Halosimplex</taxon>
    </lineage>
</organism>
<dbReference type="AlphaFoldDB" id="A0A7D5PEQ2"/>
<keyword evidence="3" id="KW-1185">Reference proteome</keyword>
<dbReference type="EMBL" id="CP058909">
    <property type="protein sequence ID" value="QLH84918.1"/>
    <property type="molecule type" value="Genomic_DNA"/>
</dbReference>
<dbReference type="PROSITE" id="PS50844">
    <property type="entry name" value="AFP_LIKE"/>
    <property type="match status" value="1"/>
</dbReference>
<dbReference type="PANTHER" id="PTHR42966:SF1">
    <property type="entry name" value="SIALIC ACID SYNTHASE"/>
    <property type="match status" value="1"/>
</dbReference>
<dbReference type="SUPFAM" id="SSF51269">
    <property type="entry name" value="AFP III-like domain"/>
    <property type="match status" value="1"/>
</dbReference>
<dbReference type="Proteomes" id="UP000509346">
    <property type="component" value="Chromosome"/>
</dbReference>
<dbReference type="InterPro" id="IPR006190">
    <property type="entry name" value="SAF_AFP_Neu5Ac"/>
</dbReference>
<dbReference type="PANTHER" id="PTHR42966">
    <property type="entry name" value="N-ACETYLNEURAMINATE SYNTHASE"/>
    <property type="match status" value="1"/>
</dbReference>
<dbReference type="InterPro" id="IPR051690">
    <property type="entry name" value="PseI-like"/>
</dbReference>
<dbReference type="InterPro" id="IPR013132">
    <property type="entry name" value="PseI/NeuA/B-like_N"/>
</dbReference>
<dbReference type="Pfam" id="PF03102">
    <property type="entry name" value="NeuB"/>
    <property type="match status" value="1"/>
</dbReference>
<dbReference type="GO" id="GO:0047444">
    <property type="term" value="F:N-acylneuraminate-9-phosphate synthase activity"/>
    <property type="evidence" value="ECO:0007669"/>
    <property type="project" value="TreeGrafter"/>
</dbReference>
<gene>
    <name evidence="2" type="ORF">HZS54_05935</name>
</gene>
<sequence length="334" mass="36181">MRIDSTEIHSDSVFFIAEAGSNHNGDLEYAKGLVSAAAEAGADAVKFQNFVPEELLSGSTEEIENLRELALSREEMETLQKHVQSLDISLLSTPFDQTSATLLDELGLPAIKIGSGDLNNYPLLEHVAAFDRPMIVSTGMATIEEIETAEKRIRAVNPEIDLAFLHCVSAYPTDIEDLNLRMIADIDAHVEGAVGFSDHSLATETTGLAIAMGATIVEKHFTLSRRLSVPDAEVSLEPDELSRAVEIARNAARAKGDSDKRPIDAELDNQREFRKSVHATTEIAANSPISKEDISLLRPADGLPPEMLDSVVGKEATVSLSAGDPIKRKNLNIE</sequence>
<dbReference type="OrthoDB" id="71219at2157"/>
<dbReference type="SMART" id="SM00858">
    <property type="entry name" value="SAF"/>
    <property type="match status" value="1"/>
</dbReference>
<dbReference type="InterPro" id="IPR013785">
    <property type="entry name" value="Aldolase_TIM"/>
</dbReference>
<dbReference type="Gene3D" id="3.20.20.70">
    <property type="entry name" value="Aldolase class I"/>
    <property type="match status" value="1"/>
</dbReference>
<protein>
    <submittedName>
        <fullName evidence="2">N-acetylneuraminate synthase family protein</fullName>
    </submittedName>
</protein>
<proteinExistence type="predicted"/>
<dbReference type="GO" id="GO:0016051">
    <property type="term" value="P:carbohydrate biosynthetic process"/>
    <property type="evidence" value="ECO:0007669"/>
    <property type="project" value="InterPro"/>
</dbReference>
<reference evidence="2 3" key="1">
    <citation type="submission" date="2020-07" db="EMBL/GenBank/DDBJ databases">
        <title>Halosimplex litoreum sp. nov. and Halosimplex rubrum sp. nov., isolated from different salt environments.</title>
        <authorList>
            <person name="Cui H."/>
        </authorList>
    </citation>
    <scope>NUCLEOTIDE SEQUENCE [LARGE SCALE GENOMIC DNA]</scope>
    <source>
        <strain evidence="2 3">R2</strain>
    </source>
</reference>
<dbReference type="InterPro" id="IPR013974">
    <property type="entry name" value="SAF"/>
</dbReference>
<dbReference type="Pfam" id="PF08666">
    <property type="entry name" value="SAF"/>
    <property type="match status" value="1"/>
</dbReference>
<dbReference type="InterPro" id="IPR036732">
    <property type="entry name" value="AFP_Neu5c_C_sf"/>
</dbReference>
<dbReference type="KEGG" id="hpel:HZS54_05935"/>
<name>A0A7D5PEQ2_9EURY</name>
<accession>A0A7D5PEQ2</accession>
<evidence type="ECO:0000259" key="1">
    <source>
        <dbReference type="PROSITE" id="PS50844"/>
    </source>
</evidence>